<comment type="subcellular location">
    <subcellularLocation>
        <location evidence="1">Cell envelope</location>
    </subcellularLocation>
</comment>
<evidence type="ECO:0000313" key="10">
    <source>
        <dbReference type="Proteomes" id="UP000722989"/>
    </source>
</evidence>
<feature type="region of interest" description="Disordered" evidence="6">
    <location>
        <begin position="28"/>
        <end position="68"/>
    </location>
</feature>
<keyword evidence="7" id="KW-0732">Signal</keyword>
<dbReference type="Gene3D" id="3.40.30.10">
    <property type="entry name" value="Glutaredoxin"/>
    <property type="match status" value="1"/>
</dbReference>
<accession>A0ABX0XUU3</accession>
<keyword evidence="3" id="KW-0812">Transmembrane</keyword>
<evidence type="ECO:0000313" key="9">
    <source>
        <dbReference type="EMBL" id="NJC69175.1"/>
    </source>
</evidence>
<evidence type="ECO:0000256" key="4">
    <source>
        <dbReference type="ARBA" id="ARBA00023157"/>
    </source>
</evidence>
<feature type="compositionally biased region" description="Low complexity" evidence="6">
    <location>
        <begin position="52"/>
        <end position="68"/>
    </location>
</feature>
<keyword evidence="3" id="KW-0735">Signal-anchor</keyword>
<evidence type="ECO:0000259" key="8">
    <source>
        <dbReference type="PROSITE" id="PS51352"/>
    </source>
</evidence>
<dbReference type="SUPFAM" id="SSF52833">
    <property type="entry name" value="Thioredoxin-like"/>
    <property type="match status" value="1"/>
</dbReference>
<organism evidence="9 10">
    <name type="scientific">Planosporangium thailandense</name>
    <dbReference type="NCBI Taxonomy" id="765197"/>
    <lineage>
        <taxon>Bacteria</taxon>
        <taxon>Bacillati</taxon>
        <taxon>Actinomycetota</taxon>
        <taxon>Actinomycetes</taxon>
        <taxon>Micromonosporales</taxon>
        <taxon>Micromonosporaceae</taxon>
        <taxon>Planosporangium</taxon>
    </lineage>
</organism>
<evidence type="ECO:0000256" key="1">
    <source>
        <dbReference type="ARBA" id="ARBA00004196"/>
    </source>
</evidence>
<name>A0ABX0XUU3_9ACTN</name>
<evidence type="ECO:0000256" key="7">
    <source>
        <dbReference type="SAM" id="SignalP"/>
    </source>
</evidence>
<keyword evidence="10" id="KW-1185">Reference proteome</keyword>
<dbReference type="PROSITE" id="PS51257">
    <property type="entry name" value="PROKAR_LIPOPROTEIN"/>
    <property type="match status" value="1"/>
</dbReference>
<evidence type="ECO:0000256" key="5">
    <source>
        <dbReference type="ARBA" id="ARBA00023284"/>
    </source>
</evidence>
<evidence type="ECO:0000256" key="3">
    <source>
        <dbReference type="ARBA" id="ARBA00022968"/>
    </source>
</evidence>
<dbReference type="PROSITE" id="PS51352">
    <property type="entry name" value="THIOREDOXIN_2"/>
    <property type="match status" value="1"/>
</dbReference>
<dbReference type="EMBL" id="JAATVY010000003">
    <property type="protein sequence ID" value="NJC69175.1"/>
    <property type="molecule type" value="Genomic_DNA"/>
</dbReference>
<evidence type="ECO:0000256" key="2">
    <source>
        <dbReference type="ARBA" id="ARBA00022748"/>
    </source>
</evidence>
<dbReference type="InterPro" id="IPR013766">
    <property type="entry name" value="Thioredoxin_domain"/>
</dbReference>
<comment type="caution">
    <text evidence="9">The sequence shown here is derived from an EMBL/GenBank/DDBJ whole genome shotgun (WGS) entry which is preliminary data.</text>
</comment>
<protein>
    <submittedName>
        <fullName evidence="9">TlpA family protein disulfide reductase</fullName>
    </submittedName>
</protein>
<gene>
    <name evidence="9" type="ORF">HC031_05500</name>
</gene>
<sequence>MSRLRGAATALVLAVLVLAGCTSEPAGGGANGARDGAATAPSGPSCLPSPAPSGTAGVSSGTAGASPGRAADGPVLDLTLPCFVGGQPVRLGRLGTPAVINLWASWCQPCLTELPQIQRFADRAAGRVQVVGVITRDPIRSKPQSVIDDFRLTFPMLYDERATLQSRIGPPVATPTTLLVDAHGRVAYRYSGRPLDDATLAGLVHQHLGVAA</sequence>
<proteinExistence type="predicted"/>
<feature type="domain" description="Thioredoxin" evidence="8">
    <location>
        <begin position="69"/>
        <end position="209"/>
    </location>
</feature>
<keyword evidence="2" id="KW-0201">Cytochrome c-type biogenesis</keyword>
<dbReference type="InterPro" id="IPR036249">
    <property type="entry name" value="Thioredoxin-like_sf"/>
</dbReference>
<dbReference type="RefSeq" id="WP_167924094.1">
    <property type="nucleotide sequence ID" value="NZ_JAATVY010000003.1"/>
</dbReference>
<evidence type="ECO:0000256" key="6">
    <source>
        <dbReference type="SAM" id="MobiDB-lite"/>
    </source>
</evidence>
<reference evidence="9 10" key="1">
    <citation type="submission" date="2020-03" db="EMBL/GenBank/DDBJ databases">
        <title>WGS of the type strain of Planosporangium spp.</title>
        <authorList>
            <person name="Thawai C."/>
        </authorList>
    </citation>
    <scope>NUCLEOTIDE SEQUENCE [LARGE SCALE GENOMIC DNA]</scope>
    <source>
        <strain evidence="9 10">TBRC 5610</strain>
    </source>
</reference>
<dbReference type="InterPro" id="IPR050553">
    <property type="entry name" value="Thioredoxin_ResA/DsbE_sf"/>
</dbReference>
<dbReference type="Pfam" id="PF08534">
    <property type="entry name" value="Redoxin"/>
    <property type="match status" value="1"/>
</dbReference>
<keyword evidence="4" id="KW-1015">Disulfide bond</keyword>
<feature type="chain" id="PRO_5046128622" evidence="7">
    <location>
        <begin position="20"/>
        <end position="212"/>
    </location>
</feature>
<feature type="signal peptide" evidence="7">
    <location>
        <begin position="1"/>
        <end position="19"/>
    </location>
</feature>
<dbReference type="PANTHER" id="PTHR42852:SF6">
    <property type="entry name" value="THIOL:DISULFIDE INTERCHANGE PROTEIN DSBE"/>
    <property type="match status" value="1"/>
</dbReference>
<dbReference type="InterPro" id="IPR013740">
    <property type="entry name" value="Redoxin"/>
</dbReference>
<dbReference type="Proteomes" id="UP000722989">
    <property type="component" value="Unassembled WGS sequence"/>
</dbReference>
<dbReference type="CDD" id="cd02966">
    <property type="entry name" value="TlpA_like_family"/>
    <property type="match status" value="1"/>
</dbReference>
<dbReference type="PANTHER" id="PTHR42852">
    <property type="entry name" value="THIOL:DISULFIDE INTERCHANGE PROTEIN DSBE"/>
    <property type="match status" value="1"/>
</dbReference>
<keyword evidence="5" id="KW-0676">Redox-active center</keyword>